<dbReference type="Ensembl" id="ENSACOT00000005816.1">
    <property type="protein sequence ID" value="ENSACOP00000005612.1"/>
    <property type="gene ID" value="ENSACOG00000003965.1"/>
</dbReference>
<sequence length="73" mass="8047">MSLIVPSDEDHFSPEADAAVDEMTRGAVLVAQVTNYDSATGLPLIQLWNLTGDEVVSINRTLVERGLARWLDY</sequence>
<name>A0A8B9IU45_9PSIT</name>
<dbReference type="Proteomes" id="UP000694522">
    <property type="component" value="Unplaced"/>
</dbReference>
<accession>A0A8B9IU45</accession>
<dbReference type="InterPro" id="IPR050621">
    <property type="entry name" value="Tudor_domain_containing"/>
</dbReference>
<proteinExistence type="predicted"/>
<dbReference type="GO" id="GO:0016020">
    <property type="term" value="C:membrane"/>
    <property type="evidence" value="ECO:0007669"/>
    <property type="project" value="TreeGrafter"/>
</dbReference>
<evidence type="ECO:0000313" key="2">
    <source>
        <dbReference type="Proteomes" id="UP000694522"/>
    </source>
</evidence>
<protein>
    <submittedName>
        <fullName evidence="1">Uncharacterized protein</fullName>
    </submittedName>
</protein>
<reference evidence="1" key="1">
    <citation type="submission" date="2025-08" db="UniProtKB">
        <authorList>
            <consortium name="Ensembl"/>
        </authorList>
    </citation>
    <scope>IDENTIFICATION</scope>
</reference>
<evidence type="ECO:0000313" key="1">
    <source>
        <dbReference type="Ensembl" id="ENSACOP00000005612.1"/>
    </source>
</evidence>
<dbReference type="GO" id="GO:0034237">
    <property type="term" value="F:protein kinase A regulatory subunit binding"/>
    <property type="evidence" value="ECO:0007669"/>
    <property type="project" value="TreeGrafter"/>
</dbReference>
<keyword evidence="2" id="KW-1185">Reference proteome</keyword>
<dbReference type="Gene3D" id="2.40.50.90">
    <property type="match status" value="1"/>
</dbReference>
<organism evidence="1 2">
    <name type="scientific">Amazona collaria</name>
    <name type="common">yellow-billed parrot</name>
    <dbReference type="NCBI Taxonomy" id="241587"/>
    <lineage>
        <taxon>Eukaryota</taxon>
        <taxon>Metazoa</taxon>
        <taxon>Chordata</taxon>
        <taxon>Craniata</taxon>
        <taxon>Vertebrata</taxon>
        <taxon>Euteleostomi</taxon>
        <taxon>Archelosauria</taxon>
        <taxon>Archosauria</taxon>
        <taxon>Dinosauria</taxon>
        <taxon>Saurischia</taxon>
        <taxon>Theropoda</taxon>
        <taxon>Coelurosauria</taxon>
        <taxon>Aves</taxon>
        <taxon>Neognathae</taxon>
        <taxon>Neoaves</taxon>
        <taxon>Telluraves</taxon>
        <taxon>Australaves</taxon>
        <taxon>Psittaciformes</taxon>
        <taxon>Psittacidae</taxon>
        <taxon>Amazona</taxon>
    </lineage>
</organism>
<dbReference type="PANTHER" id="PTHR22948">
    <property type="entry name" value="TUDOR DOMAIN CONTAINING PROTEIN"/>
    <property type="match status" value="1"/>
</dbReference>
<dbReference type="PANTHER" id="PTHR22948:SF65">
    <property type="entry name" value="A-KINASE ANCHORING PROTEIN 1"/>
    <property type="match status" value="1"/>
</dbReference>
<reference evidence="1" key="2">
    <citation type="submission" date="2025-09" db="UniProtKB">
        <authorList>
            <consortium name="Ensembl"/>
        </authorList>
    </citation>
    <scope>IDENTIFICATION</scope>
</reference>
<dbReference type="InterPro" id="IPR035437">
    <property type="entry name" value="SNase_OB-fold_sf"/>
</dbReference>
<dbReference type="GO" id="GO:0005739">
    <property type="term" value="C:mitochondrion"/>
    <property type="evidence" value="ECO:0007669"/>
    <property type="project" value="TreeGrafter"/>
</dbReference>
<dbReference type="AlphaFoldDB" id="A0A8B9IU45"/>